<dbReference type="AlphaFoldDB" id="A0A9N9JM63"/>
<sequence length="44" mass="4977">MTQSMDVQCYDGPSENFYAVNFATLHMCDTNAHHYSHDINTAVP</sequence>
<gene>
    <name evidence="1" type="ORF">DERYTH_LOCUS20907</name>
</gene>
<evidence type="ECO:0000313" key="2">
    <source>
        <dbReference type="Proteomes" id="UP000789405"/>
    </source>
</evidence>
<accession>A0A9N9JM63</accession>
<proteinExistence type="predicted"/>
<reference evidence="1" key="1">
    <citation type="submission" date="2021-06" db="EMBL/GenBank/DDBJ databases">
        <authorList>
            <person name="Kallberg Y."/>
            <person name="Tangrot J."/>
            <person name="Rosling A."/>
        </authorList>
    </citation>
    <scope>NUCLEOTIDE SEQUENCE</scope>
    <source>
        <strain evidence="1">MA453B</strain>
    </source>
</reference>
<name>A0A9N9JM63_9GLOM</name>
<keyword evidence="2" id="KW-1185">Reference proteome</keyword>
<dbReference type="Proteomes" id="UP000789405">
    <property type="component" value="Unassembled WGS sequence"/>
</dbReference>
<comment type="caution">
    <text evidence="1">The sequence shown here is derived from an EMBL/GenBank/DDBJ whole genome shotgun (WGS) entry which is preliminary data.</text>
</comment>
<dbReference type="EMBL" id="CAJVPY010025560">
    <property type="protein sequence ID" value="CAG8788432.1"/>
    <property type="molecule type" value="Genomic_DNA"/>
</dbReference>
<feature type="non-terminal residue" evidence="1">
    <location>
        <position position="44"/>
    </location>
</feature>
<evidence type="ECO:0000313" key="1">
    <source>
        <dbReference type="EMBL" id="CAG8788432.1"/>
    </source>
</evidence>
<organism evidence="1 2">
    <name type="scientific">Dentiscutata erythropus</name>
    <dbReference type="NCBI Taxonomy" id="1348616"/>
    <lineage>
        <taxon>Eukaryota</taxon>
        <taxon>Fungi</taxon>
        <taxon>Fungi incertae sedis</taxon>
        <taxon>Mucoromycota</taxon>
        <taxon>Glomeromycotina</taxon>
        <taxon>Glomeromycetes</taxon>
        <taxon>Diversisporales</taxon>
        <taxon>Gigasporaceae</taxon>
        <taxon>Dentiscutata</taxon>
    </lineage>
</organism>
<protein>
    <submittedName>
        <fullName evidence="1">2130_t:CDS:1</fullName>
    </submittedName>
</protein>